<name>A0A098VUC3_9MICR</name>
<feature type="compositionally biased region" description="Polar residues" evidence="1">
    <location>
        <begin position="142"/>
        <end position="154"/>
    </location>
</feature>
<feature type="region of interest" description="Disordered" evidence="1">
    <location>
        <begin position="16"/>
        <end position="60"/>
    </location>
</feature>
<dbReference type="AlphaFoldDB" id="A0A098VUC3"/>
<dbReference type="Proteomes" id="UP000029725">
    <property type="component" value="Unassembled WGS sequence"/>
</dbReference>
<feature type="compositionally biased region" description="Polar residues" evidence="1">
    <location>
        <begin position="195"/>
        <end position="204"/>
    </location>
</feature>
<evidence type="ECO:0000313" key="2">
    <source>
        <dbReference type="EMBL" id="KGG52404.1"/>
    </source>
</evidence>
<feature type="compositionally biased region" description="Low complexity" evidence="1">
    <location>
        <begin position="205"/>
        <end position="227"/>
    </location>
</feature>
<feature type="region of interest" description="Disordered" evidence="1">
    <location>
        <begin position="120"/>
        <end position="154"/>
    </location>
</feature>
<sequence length="518" mass="56990">MPSSIQPVIQRTVQLAGKRLSSPEAKGSFDQGPLTSVDSCSRQSPLSGSSSVPSIPLPDFSNAKQKPAGLDSLNLEEKVFIIFANKIAYLAESLIGFSSVAGANPMFRQRATLQTQGKMAPAHPQGQYLTKPFIQTPPLPSTSPIVSSSQQGTSCNIQQHTYAGMPEKQNNQVRHHPQPSHPFQAHPSGYPMHPTQGQLNSLNFQQQQQQQKQQKQQRQQQQQQMLHIQHQQHQAMLYQQQQRWFQQHQQNQQSQYFSQHFATNLQSSPSNDMQQIRKISMNQVPQNGLPIPSQAQPPFHVPFLQPQQQSHLHPHYQPQNSSRIAHPFAHLSSGQLQTFPSRQNGNGNVRANNLGNCSTQSAITSKDTSSADQQPNRIAGSAEDMIFIDNTQNILTPHPTGTSESSSLIDIFPHSSSVSLSGTCQGGEEAQFQSSSVQEPSCSSTAPGISFQTPNISNGNSINDHHQHQHHHLNFMTSIVDDEAIGKIEESLLGDLDNLFCSSASAANTITESSSTYS</sequence>
<protein>
    <submittedName>
        <fullName evidence="2">Uncharacterized protein</fullName>
    </submittedName>
</protein>
<gene>
    <name evidence="2" type="ORF">DI09_179p30</name>
</gene>
<dbReference type="HOGENOM" id="CLU_525879_0_0_1"/>
<accession>A0A098VUC3</accession>
<organism evidence="2 3">
    <name type="scientific">Mitosporidium daphniae</name>
    <dbReference type="NCBI Taxonomy" id="1485682"/>
    <lineage>
        <taxon>Eukaryota</taxon>
        <taxon>Fungi</taxon>
        <taxon>Fungi incertae sedis</taxon>
        <taxon>Microsporidia</taxon>
        <taxon>Mitosporidium</taxon>
    </lineage>
</organism>
<evidence type="ECO:0000313" key="3">
    <source>
        <dbReference type="Proteomes" id="UP000029725"/>
    </source>
</evidence>
<evidence type="ECO:0000256" key="1">
    <source>
        <dbReference type="SAM" id="MobiDB-lite"/>
    </source>
</evidence>
<dbReference type="GeneID" id="25258711"/>
<comment type="caution">
    <text evidence="2">The sequence shown here is derived from an EMBL/GenBank/DDBJ whole genome shotgun (WGS) entry which is preliminary data.</text>
</comment>
<feature type="region of interest" description="Disordered" evidence="1">
    <location>
        <begin position="168"/>
        <end position="227"/>
    </location>
</feature>
<proteinExistence type="predicted"/>
<feature type="compositionally biased region" description="Low complexity" evidence="1">
    <location>
        <begin position="39"/>
        <end position="58"/>
    </location>
</feature>
<keyword evidence="3" id="KW-1185">Reference proteome</keyword>
<dbReference type="VEuPathDB" id="MicrosporidiaDB:DI09_179p30"/>
<dbReference type="EMBL" id="JMKJ01000087">
    <property type="protein sequence ID" value="KGG52404.1"/>
    <property type="molecule type" value="Genomic_DNA"/>
</dbReference>
<dbReference type="RefSeq" id="XP_013238840.1">
    <property type="nucleotide sequence ID" value="XM_013383386.1"/>
</dbReference>
<reference evidence="2 3" key="1">
    <citation type="submission" date="2014-04" db="EMBL/GenBank/DDBJ databases">
        <title>A new species of microsporidia sheds light on the evolution of extreme parasitism.</title>
        <authorList>
            <person name="Haag K.L."/>
            <person name="James T.Y."/>
            <person name="Larsson R."/>
            <person name="Schaer T.M."/>
            <person name="Refardt D."/>
            <person name="Pombert J.-F."/>
            <person name="Ebert D."/>
        </authorList>
    </citation>
    <scope>NUCLEOTIDE SEQUENCE [LARGE SCALE GENOMIC DNA]</scope>
    <source>
        <strain evidence="2 3">UGP3</strain>
        <tissue evidence="2">Spores</tissue>
    </source>
</reference>